<dbReference type="GO" id="GO:0005737">
    <property type="term" value="C:cytoplasm"/>
    <property type="evidence" value="ECO:0007669"/>
    <property type="project" value="UniProtKB-SubCell"/>
</dbReference>
<dbReference type="RefSeq" id="WP_103239553.1">
    <property type="nucleotide sequence ID" value="NZ_JANJZD010000001.1"/>
</dbReference>
<dbReference type="PANTHER" id="PTHR12598:SF0">
    <property type="entry name" value="COPPER HOMEOSTASIS PROTEIN CUTC HOMOLOG"/>
    <property type="match status" value="1"/>
</dbReference>
<evidence type="ECO:0000313" key="4">
    <source>
        <dbReference type="Proteomes" id="UP000236311"/>
    </source>
</evidence>
<evidence type="ECO:0000256" key="2">
    <source>
        <dbReference type="HAMAP-Rule" id="MF_00795"/>
    </source>
</evidence>
<dbReference type="InterPro" id="IPR005627">
    <property type="entry name" value="CutC-like"/>
</dbReference>
<dbReference type="OrthoDB" id="9815677at2"/>
<name>A0A2K4ZG59_9FIRM</name>
<dbReference type="Proteomes" id="UP000236311">
    <property type="component" value="Unassembled WGS sequence"/>
</dbReference>
<dbReference type="InterPro" id="IPR036822">
    <property type="entry name" value="CutC-like_dom_sf"/>
</dbReference>
<keyword evidence="4" id="KW-1185">Reference proteome</keyword>
<organism evidence="3 4">
    <name type="scientific">Acetatifactor muris</name>
    <dbReference type="NCBI Taxonomy" id="879566"/>
    <lineage>
        <taxon>Bacteria</taxon>
        <taxon>Bacillati</taxon>
        <taxon>Bacillota</taxon>
        <taxon>Clostridia</taxon>
        <taxon>Lachnospirales</taxon>
        <taxon>Lachnospiraceae</taxon>
        <taxon>Acetatifactor</taxon>
    </lineage>
</organism>
<dbReference type="EMBL" id="OFSM01000010">
    <property type="protein sequence ID" value="SOY29444.1"/>
    <property type="molecule type" value="Genomic_DNA"/>
</dbReference>
<reference evidence="3 4" key="1">
    <citation type="submission" date="2018-01" db="EMBL/GenBank/DDBJ databases">
        <authorList>
            <person name="Gaut B.S."/>
            <person name="Morton B.R."/>
            <person name="Clegg M.T."/>
            <person name="Duvall M.R."/>
        </authorList>
    </citation>
    <scope>NUCLEOTIDE SEQUENCE [LARGE SCALE GENOMIC DNA]</scope>
    <source>
        <strain evidence="3">GP69</strain>
    </source>
</reference>
<dbReference type="FunFam" id="3.20.20.380:FF:000001">
    <property type="entry name" value="Copper homeostasis protein CutC"/>
    <property type="match status" value="1"/>
</dbReference>
<evidence type="ECO:0000313" key="3">
    <source>
        <dbReference type="EMBL" id="SOY29444.1"/>
    </source>
</evidence>
<gene>
    <name evidence="2 3" type="primary">cutC</name>
    <name evidence="3" type="ORF">AMURIS_02164</name>
</gene>
<sequence length="256" mass="28051">MKKYLLEVCVDSVESAQAAIKGGADRLELCGNLVIGGTTPEQALFEKVRELTDIRIRVLIRPRYGDFLYTQDEFDIIARSVELYRRLGADGVVTGCLLPDGSLDAERMKRLREQAGSMDMTLHRAFDMCRDPHSALEKAKDLGIQTILTSGQKNSCLEGRELIEELVRESGGKVDIMAGGGVDAGVIRQMISTTDVTSYHMSGKITLDSGMIYRNPEVSMGAPAAAGGIGEYEIFRTSREKVRAAKETLEKAGKEI</sequence>
<dbReference type="GO" id="GO:0005507">
    <property type="term" value="F:copper ion binding"/>
    <property type="evidence" value="ECO:0007669"/>
    <property type="project" value="TreeGrafter"/>
</dbReference>
<dbReference type="HAMAP" id="MF_00795">
    <property type="entry name" value="CutC"/>
    <property type="match status" value="1"/>
</dbReference>
<proteinExistence type="inferred from homology"/>
<dbReference type="Gene3D" id="3.20.20.380">
    <property type="entry name" value="Copper homeostasis (CutC) domain"/>
    <property type="match status" value="1"/>
</dbReference>
<accession>A0A2K4ZG59</accession>
<keyword evidence="2" id="KW-0963">Cytoplasm</keyword>
<dbReference type="AlphaFoldDB" id="A0A2K4ZG59"/>
<comment type="subcellular location">
    <subcellularLocation>
        <location evidence="2">Cytoplasm</location>
    </subcellularLocation>
</comment>
<evidence type="ECO:0000256" key="1">
    <source>
        <dbReference type="ARBA" id="ARBA00007768"/>
    </source>
</evidence>
<comment type="caution">
    <text evidence="2">Once thought to be involved in copper homeostasis, experiments in E.coli have shown this is not the case.</text>
</comment>
<dbReference type="PANTHER" id="PTHR12598">
    <property type="entry name" value="COPPER HOMEOSTASIS PROTEIN CUTC"/>
    <property type="match status" value="1"/>
</dbReference>
<dbReference type="Pfam" id="PF03932">
    <property type="entry name" value="CutC"/>
    <property type="match status" value="1"/>
</dbReference>
<dbReference type="SUPFAM" id="SSF110395">
    <property type="entry name" value="CutC-like"/>
    <property type="match status" value="1"/>
</dbReference>
<protein>
    <recommendedName>
        <fullName evidence="2">PF03932 family protein CutC</fullName>
    </recommendedName>
</protein>
<comment type="similarity">
    <text evidence="1 2">Belongs to the CutC family.</text>
</comment>